<protein>
    <submittedName>
        <fullName evidence="10">Efflux RND transporter periplasmic adaptor subunit</fullName>
    </submittedName>
    <submittedName>
        <fullName evidence="11">Efflux transporter periplasmic adaptor subunit</fullName>
    </submittedName>
</protein>
<dbReference type="GO" id="GO:0030313">
    <property type="term" value="C:cell envelope"/>
    <property type="evidence" value="ECO:0007669"/>
    <property type="project" value="UniProtKB-SubCell"/>
</dbReference>
<name>A0A272EZ60_9RHOO</name>
<dbReference type="Pfam" id="PF25967">
    <property type="entry name" value="RND-MFP_C"/>
    <property type="match status" value="1"/>
</dbReference>
<feature type="region of interest" description="Disordered" evidence="5">
    <location>
        <begin position="381"/>
        <end position="401"/>
    </location>
</feature>
<comment type="caution">
    <text evidence="11">The sequence shown here is derived from an EMBL/GenBank/DDBJ whole genome shotgun (WGS) entry which is preliminary data.</text>
</comment>
<dbReference type="AlphaFoldDB" id="A0A272EZ60"/>
<dbReference type="Proteomes" id="UP000216107">
    <property type="component" value="Unassembled WGS sequence"/>
</dbReference>
<reference evidence="11 12" key="2">
    <citation type="submission" date="2017-07" db="EMBL/GenBank/DDBJ databases">
        <title>Candidatus Dactylopiibacterium carminicum, a nitrogen-fixing symbiont of the cochineal insect Dactylopius coccus and Dactylopius opuntiae (Hemiptera: Coccoidea: Dactylopiidae).</title>
        <authorList>
            <person name="Vera A."/>
        </authorList>
    </citation>
    <scope>NUCLEOTIDE SEQUENCE [LARGE SCALE GENOMIC DNA]</scope>
    <source>
        <strain evidence="11 12">NFDCM</strain>
    </source>
</reference>
<dbReference type="InterPro" id="IPR058624">
    <property type="entry name" value="MdtA-like_HH"/>
</dbReference>
<evidence type="ECO:0000313" key="12">
    <source>
        <dbReference type="Proteomes" id="UP000216107"/>
    </source>
</evidence>
<evidence type="ECO:0000313" key="13">
    <source>
        <dbReference type="Proteomes" id="UP000623509"/>
    </source>
</evidence>
<keyword evidence="6" id="KW-0812">Transmembrane</keyword>
<keyword evidence="13" id="KW-1185">Reference proteome</keyword>
<feature type="domain" description="Multidrug resistance protein MdtA-like barrel-sandwich hybrid" evidence="8">
    <location>
        <begin position="63"/>
        <end position="217"/>
    </location>
</feature>
<evidence type="ECO:0000313" key="11">
    <source>
        <dbReference type="EMBL" id="PAS95418.1"/>
    </source>
</evidence>
<dbReference type="InterPro" id="IPR058625">
    <property type="entry name" value="MdtA-like_BSH"/>
</dbReference>
<dbReference type="InterPro" id="IPR030190">
    <property type="entry name" value="MacA_alpha-hairpin_sf"/>
</dbReference>
<proteinExistence type="inferred from homology"/>
<dbReference type="GO" id="GO:1990281">
    <property type="term" value="C:efflux pump complex"/>
    <property type="evidence" value="ECO:0007669"/>
    <property type="project" value="TreeGrafter"/>
</dbReference>
<dbReference type="NCBIfam" id="TIGR01730">
    <property type="entry name" value="RND_mfp"/>
    <property type="match status" value="1"/>
</dbReference>
<feature type="domain" description="Multidrug resistance protein MdtA-like C-terminal permuted SH3" evidence="9">
    <location>
        <begin position="322"/>
        <end position="383"/>
    </location>
</feature>
<dbReference type="InterPro" id="IPR006143">
    <property type="entry name" value="RND_pump_MFP"/>
</dbReference>
<feature type="compositionally biased region" description="Low complexity" evidence="5">
    <location>
        <begin position="386"/>
        <end position="395"/>
    </location>
</feature>
<dbReference type="GO" id="GO:1990195">
    <property type="term" value="C:macrolide transmembrane transporter complex"/>
    <property type="evidence" value="ECO:0007669"/>
    <property type="project" value="InterPro"/>
</dbReference>
<evidence type="ECO:0000259" key="9">
    <source>
        <dbReference type="Pfam" id="PF25967"/>
    </source>
</evidence>
<comment type="similarity">
    <text evidence="2">Belongs to the membrane fusion protein (MFP) (TC 8.A.1) family.</text>
</comment>
<dbReference type="GO" id="GO:1990961">
    <property type="term" value="P:xenobiotic detoxification by transmembrane export across the plasma membrane"/>
    <property type="evidence" value="ECO:0007669"/>
    <property type="project" value="InterPro"/>
</dbReference>
<dbReference type="Pfam" id="PF25917">
    <property type="entry name" value="BSH_RND"/>
    <property type="match status" value="1"/>
</dbReference>
<dbReference type="Pfam" id="PF25876">
    <property type="entry name" value="HH_MFP_RND"/>
    <property type="match status" value="1"/>
</dbReference>
<dbReference type="Gene3D" id="6.10.140.1990">
    <property type="match status" value="1"/>
</dbReference>
<dbReference type="SUPFAM" id="SSF111369">
    <property type="entry name" value="HlyD-like secretion proteins"/>
    <property type="match status" value="1"/>
</dbReference>
<evidence type="ECO:0000259" key="7">
    <source>
        <dbReference type="Pfam" id="PF25876"/>
    </source>
</evidence>
<evidence type="ECO:0000313" key="10">
    <source>
        <dbReference type="EMBL" id="KAF7600903.1"/>
    </source>
</evidence>
<dbReference type="GO" id="GO:0015562">
    <property type="term" value="F:efflux transmembrane transporter activity"/>
    <property type="evidence" value="ECO:0007669"/>
    <property type="project" value="TreeGrafter"/>
</dbReference>
<evidence type="ECO:0000256" key="3">
    <source>
        <dbReference type="ARBA" id="ARBA00022448"/>
    </source>
</evidence>
<keyword evidence="6" id="KW-1133">Transmembrane helix</keyword>
<dbReference type="EMBL" id="NMRN01000001">
    <property type="protein sequence ID" value="PAS95418.1"/>
    <property type="molecule type" value="Genomic_DNA"/>
</dbReference>
<feature type="transmembrane region" description="Helical" evidence="6">
    <location>
        <begin position="12"/>
        <end position="31"/>
    </location>
</feature>
<dbReference type="PANTHER" id="PTHR30469:SF33">
    <property type="entry name" value="SLR1207 PROTEIN"/>
    <property type="match status" value="1"/>
</dbReference>
<comment type="subcellular location">
    <subcellularLocation>
        <location evidence="1">Cell envelope</location>
    </subcellularLocation>
</comment>
<dbReference type="EMBL" id="MDUX01000001">
    <property type="protein sequence ID" value="KAF7600903.1"/>
    <property type="molecule type" value="Genomic_DNA"/>
</dbReference>
<keyword evidence="6" id="KW-0472">Membrane</keyword>
<dbReference type="InterPro" id="IPR058627">
    <property type="entry name" value="MdtA-like_C"/>
</dbReference>
<dbReference type="Proteomes" id="UP000623509">
    <property type="component" value="Unassembled WGS sequence"/>
</dbReference>
<dbReference type="Gene3D" id="2.40.50.100">
    <property type="match status" value="1"/>
</dbReference>
<evidence type="ECO:0000256" key="4">
    <source>
        <dbReference type="ARBA" id="ARBA00023054"/>
    </source>
</evidence>
<dbReference type="OrthoDB" id="9784484at2"/>
<evidence type="ECO:0000256" key="6">
    <source>
        <dbReference type="SAM" id="Phobius"/>
    </source>
</evidence>
<sequence>MRKTGWLRPRNLVLTVVGVLVLAAIAVWRLTPPPPPQMLTTPVTRADLEDAVLATGSVEAYKLVSVGAQVSGQVKSLKVQLGDQVKAGQLIAEIDSLSQQNSLRDAEAALKSTQAQLLVKKATLKQAELAYERAGDLLAQDAGSRESFETAEATLDATRAEIVALEAQIDQGRISVDTARLNLGYTRIVAPMDGTVVAVVTEEGQTVNANQSTPTIIKLARMDMVTIKAEISEADVTRAAPGQRVYFTILGEPDHRYETTLRAIEPAPESISTDSSTTTTTTTSTTSTAIYYNGLLDVPNPDGKLRISMTTQVRIVLADAKNALSIPATALGERGPQGNYLVQVLGSEGRPEPRRVRIGLNNAVTAQVLEGLAEGERVVLGEAAQGSSGSSSRRPMGPPPM</sequence>
<dbReference type="Gene3D" id="2.40.420.20">
    <property type="match status" value="1"/>
</dbReference>
<evidence type="ECO:0000259" key="8">
    <source>
        <dbReference type="Pfam" id="PF25917"/>
    </source>
</evidence>
<keyword evidence="3" id="KW-0813">Transport</keyword>
<evidence type="ECO:0000256" key="1">
    <source>
        <dbReference type="ARBA" id="ARBA00004196"/>
    </source>
</evidence>
<dbReference type="GO" id="GO:0019898">
    <property type="term" value="C:extrinsic component of membrane"/>
    <property type="evidence" value="ECO:0007669"/>
    <property type="project" value="InterPro"/>
</dbReference>
<reference evidence="10 13" key="1">
    <citation type="submission" date="2016-08" db="EMBL/GenBank/DDBJ databases">
        <title>Candidatus Dactylopiibacterium carminicum genome sequence.</title>
        <authorList>
            <person name="Ramirez-Puebla S.T."/>
            <person name="Ormeno-Orrillo E."/>
            <person name="Vera-Ponce De Leon A."/>
            <person name="Luis L."/>
            <person name="Sanchez-Flores A."/>
            <person name="Monica R."/>
            <person name="Martinez-Romero E."/>
        </authorList>
    </citation>
    <scope>NUCLEOTIDE SEQUENCE [LARGE SCALE GENOMIC DNA]</scope>
    <source>
        <strain evidence="10">END1</strain>
    </source>
</reference>
<dbReference type="PANTHER" id="PTHR30469">
    <property type="entry name" value="MULTIDRUG RESISTANCE PROTEIN MDTA"/>
    <property type="match status" value="1"/>
</dbReference>
<accession>A0A272EZ60</accession>
<gene>
    <name evidence="10" type="ORF">BGI27_00445</name>
    <name evidence="11" type="ORF">CGU29_00480</name>
</gene>
<organism evidence="11 12">
    <name type="scientific">Candidatus Dactylopiibacterium carminicum</name>
    <dbReference type="NCBI Taxonomy" id="857335"/>
    <lineage>
        <taxon>Bacteria</taxon>
        <taxon>Pseudomonadati</taxon>
        <taxon>Pseudomonadota</taxon>
        <taxon>Betaproteobacteria</taxon>
        <taxon>Rhodocyclales</taxon>
        <taxon>Rhodocyclaceae</taxon>
        <taxon>Candidatus Dactylopiibacterium</taxon>
    </lineage>
</organism>
<evidence type="ECO:0000256" key="2">
    <source>
        <dbReference type="ARBA" id="ARBA00009477"/>
    </source>
</evidence>
<keyword evidence="4" id="KW-0175">Coiled coil</keyword>
<feature type="domain" description="Multidrug resistance protein MdtA-like alpha-helical hairpin" evidence="7">
    <location>
        <begin position="110"/>
        <end position="186"/>
    </location>
</feature>
<dbReference type="Gene3D" id="2.40.30.170">
    <property type="match status" value="1"/>
</dbReference>
<evidence type="ECO:0000256" key="5">
    <source>
        <dbReference type="SAM" id="MobiDB-lite"/>
    </source>
</evidence>